<feature type="binding site" evidence="3">
    <location>
        <position position="140"/>
    </location>
    <ligand>
        <name>substrate</name>
    </ligand>
</feature>
<feature type="domain" description="Glycosyl hydrolase family 13 catalytic" evidence="4">
    <location>
        <begin position="55"/>
        <end position="456"/>
    </location>
</feature>
<dbReference type="CDD" id="cd11356">
    <property type="entry name" value="AmyAc_Sucrose_phosphorylase-like_1"/>
    <property type="match status" value="1"/>
</dbReference>
<evidence type="ECO:0000256" key="1">
    <source>
        <dbReference type="ARBA" id="ARBA00022676"/>
    </source>
</evidence>
<keyword evidence="2" id="KW-0808">Transferase</keyword>
<keyword evidence="1" id="KW-0328">Glycosyltransferase</keyword>
<comment type="caution">
    <text evidence="5">The sequence shown here is derived from an EMBL/GenBank/DDBJ whole genome shotgun (WGS) entry which is preliminary data.</text>
</comment>
<reference evidence="5" key="1">
    <citation type="submission" date="2020-10" db="EMBL/GenBank/DDBJ databases">
        <title>Microbiome of the Black Sea water column analyzed by genome centric metagenomics.</title>
        <authorList>
            <person name="Cabello-Yeves P.J."/>
            <person name="Callieri C."/>
            <person name="Picazo A."/>
            <person name="Mehrshad M."/>
            <person name="Haro-Moreno J.M."/>
            <person name="Roda-Garcia J."/>
            <person name="Dzembekova N."/>
            <person name="Slabakova V."/>
            <person name="Slabakova N."/>
            <person name="Moncheva S."/>
            <person name="Rodriguez-Valera F."/>
        </authorList>
    </citation>
    <scope>NUCLEOTIDE SEQUENCE</scope>
    <source>
        <strain evidence="5">BS307-5m-G5</strain>
    </source>
</reference>
<dbReference type="InterPro" id="IPR016377">
    <property type="entry name" value="Sucrose_GGa_phosphorylase-rel"/>
</dbReference>
<dbReference type="PIRSF" id="PIRSF003059">
    <property type="entry name" value="Sucrose_phosphorylase"/>
    <property type="match status" value="1"/>
</dbReference>
<proteinExistence type="predicted"/>
<dbReference type="InterPro" id="IPR017853">
    <property type="entry name" value="GH"/>
</dbReference>
<dbReference type="SMART" id="SM00642">
    <property type="entry name" value="Aamy"/>
    <property type="match status" value="1"/>
</dbReference>
<evidence type="ECO:0000259" key="4">
    <source>
        <dbReference type="SMART" id="SM00642"/>
    </source>
</evidence>
<accession>A0A937HDM4</accession>
<feature type="binding site" evidence="3">
    <location>
        <position position="448"/>
    </location>
    <ligand>
        <name>substrate</name>
    </ligand>
</feature>
<evidence type="ECO:0000313" key="6">
    <source>
        <dbReference type="Proteomes" id="UP000785783"/>
    </source>
</evidence>
<dbReference type="InterPro" id="IPR006047">
    <property type="entry name" value="GH13_cat_dom"/>
</dbReference>
<dbReference type="Gene3D" id="3.90.400.10">
    <property type="entry name" value="Oligo-1,6-glucosidase, Domain 2"/>
    <property type="match status" value="1"/>
</dbReference>
<protein>
    <submittedName>
        <fullName evidence="5">Alpha-amylase</fullName>
    </submittedName>
</protein>
<sequence length="576" mass="65156">MLQEILTRHIEFIYPDRDTAALVAQICDAFALAPDTQMPRHKGGTRAAPTWSEDDSFLITYGDTILSDDKKPLQNTLAFLTEHLKGAVSGVHILPFFPFTSDDGFAVSDYDTVRPDLGDWEDIGTIGSEFRLMSDVVINHASAGHRWFQQFLEDKLPGRDFIKTATADDDLSSVIRPRPSPLLYTHETAAGDKQVWCTFGPDQVDLDFSNPDLLCEFIRLLRFYIEKGVRVFRLDAVGFLWKQPGTSCLHLQETHEIIKLMRTLVDHVPDTIWLITETNVPAHENLEYFGNSNEAHLIYNFALPPLLVHALLTGRSSYLRRWMMSTAPTPDGCTMFNFSASHDGIGLRPVEGLLPPEEINRMTETVESFGGRLTMRSYGDAEVPYEMNTTLFSALRGTVDGADDHQIDRFLASQTIMMSLEGIPAFYVQSFLAAENDTVRAEATGRNRSLNRPQWRAEEIDKKLSVGSSPMAQVFSEMRRRIAIRRQQKAFHPDATQFTLHIKPGMFGFWRLSLDRKQSLFVVTNITADMKNLSLRDMNLYADAKWVDLLSGAPVHPDDEELELAPYQSVWITNQA</sequence>
<evidence type="ECO:0000256" key="3">
    <source>
        <dbReference type="PIRSR" id="PIRSR003059-2"/>
    </source>
</evidence>
<dbReference type="GO" id="GO:0016757">
    <property type="term" value="F:glycosyltransferase activity"/>
    <property type="evidence" value="ECO:0007669"/>
    <property type="project" value="UniProtKB-KW"/>
</dbReference>
<dbReference type="InterPro" id="IPR033746">
    <property type="entry name" value="GGa_phosphorylase"/>
</dbReference>
<dbReference type="InterPro" id="IPR013780">
    <property type="entry name" value="Glyco_hydro_b"/>
</dbReference>
<dbReference type="AlphaFoldDB" id="A0A937HDM4"/>
<dbReference type="Proteomes" id="UP000785783">
    <property type="component" value="Unassembled WGS sequence"/>
</dbReference>
<gene>
    <name evidence="5" type="ORF">ISQ19_04070</name>
</gene>
<dbReference type="Gene3D" id="3.20.20.80">
    <property type="entry name" value="Glycosidases"/>
    <property type="match status" value="1"/>
</dbReference>
<dbReference type="InterPro" id="IPR045857">
    <property type="entry name" value="O16G_dom_2"/>
</dbReference>
<feature type="binding site" evidence="3">
    <location>
        <begin position="342"/>
        <end position="343"/>
    </location>
    <ligand>
        <name>substrate</name>
    </ligand>
</feature>
<dbReference type="Pfam" id="PF00128">
    <property type="entry name" value="Alpha-amylase"/>
    <property type="match status" value="1"/>
</dbReference>
<name>A0A937HDM4_9PROT</name>
<feature type="binding site" evidence="3">
    <location>
        <begin position="233"/>
        <end position="235"/>
    </location>
    <ligand>
        <name>substrate</name>
    </ligand>
</feature>
<evidence type="ECO:0000313" key="5">
    <source>
        <dbReference type="EMBL" id="MBL6761854.1"/>
    </source>
</evidence>
<dbReference type="GO" id="GO:0005975">
    <property type="term" value="P:carbohydrate metabolic process"/>
    <property type="evidence" value="ECO:0007669"/>
    <property type="project" value="InterPro"/>
</dbReference>
<organism evidence="5 6">
    <name type="scientific">PS1 clade bacterium</name>
    <dbReference type="NCBI Taxonomy" id="2175152"/>
    <lineage>
        <taxon>Bacteria</taxon>
        <taxon>Pseudomonadati</taxon>
        <taxon>Pseudomonadota</taxon>
        <taxon>Alphaproteobacteria</taxon>
        <taxon>PS1 clade</taxon>
    </lineage>
</organism>
<feature type="binding site" evidence="3">
    <location>
        <position position="102"/>
    </location>
    <ligand>
        <name>substrate</name>
    </ligand>
</feature>
<dbReference type="PANTHER" id="PTHR38784:SF1">
    <property type="entry name" value="SUCROSE PHOSPHORYLASE"/>
    <property type="match status" value="1"/>
</dbReference>
<dbReference type="PANTHER" id="PTHR38784">
    <property type="entry name" value="SUCROSE PHOSPHORYLASE"/>
    <property type="match status" value="1"/>
</dbReference>
<dbReference type="Gene3D" id="2.60.40.1180">
    <property type="entry name" value="Golgi alpha-mannosidase II"/>
    <property type="match status" value="1"/>
</dbReference>
<dbReference type="SUPFAM" id="SSF51445">
    <property type="entry name" value="(Trans)glycosidases"/>
    <property type="match status" value="1"/>
</dbReference>
<dbReference type="EMBL" id="JADHOK010000042">
    <property type="protein sequence ID" value="MBL6761854.1"/>
    <property type="molecule type" value="Genomic_DNA"/>
</dbReference>
<evidence type="ECO:0000256" key="2">
    <source>
        <dbReference type="ARBA" id="ARBA00022679"/>
    </source>
</evidence>